<feature type="region of interest" description="Disordered" evidence="1">
    <location>
        <begin position="483"/>
        <end position="502"/>
    </location>
</feature>
<reference evidence="2 3" key="1">
    <citation type="submission" date="2020-12" db="EMBL/GenBank/DDBJ databases">
        <title>Metabolic potential, ecology and presence of endohyphal bacteria is reflected in genomic diversity of Mucoromycotina.</title>
        <authorList>
            <person name="Muszewska A."/>
            <person name="Okrasinska A."/>
            <person name="Steczkiewicz K."/>
            <person name="Drgas O."/>
            <person name="Orlowska M."/>
            <person name="Perlinska-Lenart U."/>
            <person name="Aleksandrzak-Piekarczyk T."/>
            <person name="Szatraj K."/>
            <person name="Zielenkiewicz U."/>
            <person name="Pilsyk S."/>
            <person name="Malc E."/>
            <person name="Mieczkowski P."/>
            <person name="Kruszewska J.S."/>
            <person name="Biernat P."/>
            <person name="Pawlowska J."/>
        </authorList>
    </citation>
    <scope>NUCLEOTIDE SEQUENCE [LARGE SCALE GENOMIC DNA]</scope>
    <source>
        <strain evidence="2 3">CBS 142.35</strain>
    </source>
</reference>
<sequence length="532" mass="59469">MDSTATAVTTTNNKKTPRQAHPSVMLPSSLSRGRVFLSPIPTTTSYNFKATHREGIQYQNIVSHNNIVNTDTNNTNHFDEVEECCLYYYSRVSLAGDEEDENELDTDTVITKTTSASFADKDDFTVFSRSPPRSLDTVISPTTTSDSSVSSTIVTPDSTTATTVNAITTTTATNEKMLPVSPPLSPPLSPIANRPRFPRWIKQISAPSIMGTSNSSTTTVSSPTNNVFTTSPREMTSSSFSLLPLHNNNKKNNISSTSLLSKPPSLMRRIMMPPLVMQDTKPPRLEISHPSQSAHYHGSIQIREYLHDVMKANRFDEMLLSGFPALCPQHDKKKSLLTTPSFNNVDHCDLDDDNDCESIMTEDDDDFDENIIHKNTSPCLCNHRQMTLRITLTPGHCRATETEIYGHSRPSHHQQRKFQSNAAFAGRNHRLLTSSISAPTPAATRRKHAKDPTPTLSLPPLPRHSSLRQQKQRTAPLYVVTSSHSPHYTQSQQSTSPTKSPVYYNSYHQQFHHHQQPILILPNGARRHYLQK</sequence>
<name>A0A8H7RZY2_9FUNG</name>
<dbReference type="EMBL" id="JAEPRB010000143">
    <property type="protein sequence ID" value="KAG2220367.1"/>
    <property type="molecule type" value="Genomic_DNA"/>
</dbReference>
<feature type="compositionally biased region" description="Low complexity" evidence="1">
    <location>
        <begin position="483"/>
        <end position="501"/>
    </location>
</feature>
<protein>
    <submittedName>
        <fullName evidence="2">Uncharacterized protein</fullName>
    </submittedName>
</protein>
<evidence type="ECO:0000256" key="1">
    <source>
        <dbReference type="SAM" id="MobiDB-lite"/>
    </source>
</evidence>
<organism evidence="2 3">
    <name type="scientific">Circinella minor</name>
    <dbReference type="NCBI Taxonomy" id="1195481"/>
    <lineage>
        <taxon>Eukaryota</taxon>
        <taxon>Fungi</taxon>
        <taxon>Fungi incertae sedis</taxon>
        <taxon>Mucoromycota</taxon>
        <taxon>Mucoromycotina</taxon>
        <taxon>Mucoromycetes</taxon>
        <taxon>Mucorales</taxon>
        <taxon>Lichtheimiaceae</taxon>
        <taxon>Circinella</taxon>
    </lineage>
</organism>
<gene>
    <name evidence="2" type="ORF">INT45_010753</name>
</gene>
<feature type="region of interest" description="Disordered" evidence="1">
    <location>
        <begin position="434"/>
        <end position="474"/>
    </location>
</feature>
<evidence type="ECO:0000313" key="2">
    <source>
        <dbReference type="EMBL" id="KAG2220367.1"/>
    </source>
</evidence>
<feature type="compositionally biased region" description="Low complexity" evidence="1">
    <location>
        <begin position="1"/>
        <end position="14"/>
    </location>
</feature>
<proteinExistence type="predicted"/>
<dbReference type="Proteomes" id="UP000646827">
    <property type="component" value="Unassembled WGS sequence"/>
</dbReference>
<accession>A0A8H7RZY2</accession>
<evidence type="ECO:0000313" key="3">
    <source>
        <dbReference type="Proteomes" id="UP000646827"/>
    </source>
</evidence>
<feature type="region of interest" description="Disordered" evidence="1">
    <location>
        <begin position="1"/>
        <end position="25"/>
    </location>
</feature>
<comment type="caution">
    <text evidence="2">The sequence shown here is derived from an EMBL/GenBank/DDBJ whole genome shotgun (WGS) entry which is preliminary data.</text>
</comment>
<dbReference type="OrthoDB" id="2281328at2759"/>
<dbReference type="AlphaFoldDB" id="A0A8H7RZY2"/>
<keyword evidence="3" id="KW-1185">Reference proteome</keyword>